<dbReference type="EMBL" id="MU128948">
    <property type="protein sequence ID" value="KAF9515619.1"/>
    <property type="molecule type" value="Genomic_DNA"/>
</dbReference>
<keyword evidence="1" id="KW-0472">Membrane</keyword>
<keyword evidence="1" id="KW-0812">Transmembrane</keyword>
<protein>
    <submittedName>
        <fullName evidence="2">Uncharacterized protein</fullName>
    </submittedName>
</protein>
<evidence type="ECO:0000313" key="3">
    <source>
        <dbReference type="Proteomes" id="UP000886523"/>
    </source>
</evidence>
<feature type="transmembrane region" description="Helical" evidence="1">
    <location>
        <begin position="12"/>
        <end position="31"/>
    </location>
</feature>
<organism evidence="2 3">
    <name type="scientific">Hydnum rufescens UP504</name>
    <dbReference type="NCBI Taxonomy" id="1448309"/>
    <lineage>
        <taxon>Eukaryota</taxon>
        <taxon>Fungi</taxon>
        <taxon>Dikarya</taxon>
        <taxon>Basidiomycota</taxon>
        <taxon>Agaricomycotina</taxon>
        <taxon>Agaricomycetes</taxon>
        <taxon>Cantharellales</taxon>
        <taxon>Hydnaceae</taxon>
        <taxon>Hydnum</taxon>
    </lineage>
</organism>
<evidence type="ECO:0000256" key="1">
    <source>
        <dbReference type="SAM" id="Phobius"/>
    </source>
</evidence>
<proteinExistence type="predicted"/>
<dbReference type="AlphaFoldDB" id="A0A9P6DY58"/>
<evidence type="ECO:0000313" key="2">
    <source>
        <dbReference type="EMBL" id="KAF9515619.1"/>
    </source>
</evidence>
<reference evidence="2" key="1">
    <citation type="journal article" date="2020" name="Nat. Commun.">
        <title>Large-scale genome sequencing of mycorrhizal fungi provides insights into the early evolution of symbiotic traits.</title>
        <authorList>
            <person name="Miyauchi S."/>
            <person name="Kiss E."/>
            <person name="Kuo A."/>
            <person name="Drula E."/>
            <person name="Kohler A."/>
            <person name="Sanchez-Garcia M."/>
            <person name="Morin E."/>
            <person name="Andreopoulos B."/>
            <person name="Barry K.W."/>
            <person name="Bonito G."/>
            <person name="Buee M."/>
            <person name="Carver A."/>
            <person name="Chen C."/>
            <person name="Cichocki N."/>
            <person name="Clum A."/>
            <person name="Culley D."/>
            <person name="Crous P.W."/>
            <person name="Fauchery L."/>
            <person name="Girlanda M."/>
            <person name="Hayes R.D."/>
            <person name="Keri Z."/>
            <person name="LaButti K."/>
            <person name="Lipzen A."/>
            <person name="Lombard V."/>
            <person name="Magnuson J."/>
            <person name="Maillard F."/>
            <person name="Murat C."/>
            <person name="Nolan M."/>
            <person name="Ohm R.A."/>
            <person name="Pangilinan J."/>
            <person name="Pereira M.F."/>
            <person name="Perotto S."/>
            <person name="Peter M."/>
            <person name="Pfister S."/>
            <person name="Riley R."/>
            <person name="Sitrit Y."/>
            <person name="Stielow J.B."/>
            <person name="Szollosi G."/>
            <person name="Zifcakova L."/>
            <person name="Stursova M."/>
            <person name="Spatafora J.W."/>
            <person name="Tedersoo L."/>
            <person name="Vaario L.M."/>
            <person name="Yamada A."/>
            <person name="Yan M."/>
            <person name="Wang P."/>
            <person name="Xu J."/>
            <person name="Bruns T."/>
            <person name="Baldrian P."/>
            <person name="Vilgalys R."/>
            <person name="Dunand C."/>
            <person name="Henrissat B."/>
            <person name="Grigoriev I.V."/>
            <person name="Hibbett D."/>
            <person name="Nagy L.G."/>
            <person name="Martin F.M."/>
        </authorList>
    </citation>
    <scope>NUCLEOTIDE SEQUENCE</scope>
    <source>
        <strain evidence="2">UP504</strain>
    </source>
</reference>
<dbReference type="Proteomes" id="UP000886523">
    <property type="component" value="Unassembled WGS sequence"/>
</dbReference>
<gene>
    <name evidence="2" type="ORF">BS47DRAFT_1341785</name>
</gene>
<keyword evidence="1" id="KW-1133">Transmembrane helix</keyword>
<name>A0A9P6DY58_9AGAM</name>
<keyword evidence="3" id="KW-1185">Reference proteome</keyword>
<accession>A0A9P6DY58</accession>
<comment type="caution">
    <text evidence="2">The sequence shown here is derived from an EMBL/GenBank/DDBJ whole genome shotgun (WGS) entry which is preliminary data.</text>
</comment>
<sequence>MNFIRDYQCNSQLIGLVASSSALLFLAIPPIRVSSGCSASFGRPPYALAFACGKTTYQPVVASLFPQF</sequence>